<evidence type="ECO:0000313" key="3">
    <source>
        <dbReference type="EMBL" id="CAG6541123.1"/>
    </source>
</evidence>
<evidence type="ECO:0000256" key="1">
    <source>
        <dbReference type="SAM" id="MobiDB-lite"/>
    </source>
</evidence>
<protein>
    <submittedName>
        <fullName evidence="3">(northern house mosquito) hypothetical protein</fullName>
    </submittedName>
</protein>
<dbReference type="EMBL" id="HBUE01330824">
    <property type="protein sequence ID" value="CAG6593195.1"/>
    <property type="molecule type" value="Transcribed_RNA"/>
</dbReference>
<dbReference type="EMBL" id="HBUE01224143">
    <property type="protein sequence ID" value="CAG6541123.1"/>
    <property type="molecule type" value="Transcribed_RNA"/>
</dbReference>
<sequence length="182" mass="19950">MISRATIYFFLCIFVQQHSCSPVPTNTKIRHDVRRSSVADDATTSTTATSSSSSSSSKSTSVSSDSTSSSARSEPTTPLLVTGSLDLVHGPPSTTEFIKLAEIFEDSVETNGKVKAKRDVPVRGVDEHENGDSLSFKPEHNENEDDLSVAETHLFRPLFKYKSVNSERRHIRQPTVTSTTTK</sequence>
<accession>A0A8D8HTJ3</accession>
<feature type="compositionally biased region" description="Basic and acidic residues" evidence="1">
    <location>
        <begin position="123"/>
        <end position="141"/>
    </location>
</feature>
<keyword evidence="2" id="KW-0732">Signal</keyword>
<evidence type="ECO:0000256" key="2">
    <source>
        <dbReference type="SAM" id="SignalP"/>
    </source>
</evidence>
<feature type="chain" id="PRO_5036428139" evidence="2">
    <location>
        <begin position="21"/>
        <end position="182"/>
    </location>
</feature>
<feature type="signal peptide" evidence="2">
    <location>
        <begin position="1"/>
        <end position="20"/>
    </location>
</feature>
<dbReference type="AlphaFoldDB" id="A0A8D8HTJ3"/>
<proteinExistence type="predicted"/>
<feature type="compositionally biased region" description="Low complexity" evidence="1">
    <location>
        <begin position="39"/>
        <end position="71"/>
    </location>
</feature>
<organism evidence="3">
    <name type="scientific">Culex pipiens</name>
    <name type="common">House mosquito</name>
    <dbReference type="NCBI Taxonomy" id="7175"/>
    <lineage>
        <taxon>Eukaryota</taxon>
        <taxon>Metazoa</taxon>
        <taxon>Ecdysozoa</taxon>
        <taxon>Arthropoda</taxon>
        <taxon>Hexapoda</taxon>
        <taxon>Insecta</taxon>
        <taxon>Pterygota</taxon>
        <taxon>Neoptera</taxon>
        <taxon>Endopterygota</taxon>
        <taxon>Diptera</taxon>
        <taxon>Nematocera</taxon>
        <taxon>Culicoidea</taxon>
        <taxon>Culicidae</taxon>
        <taxon>Culicinae</taxon>
        <taxon>Culicini</taxon>
        <taxon>Culex</taxon>
        <taxon>Culex</taxon>
    </lineage>
</organism>
<feature type="region of interest" description="Disordered" evidence="1">
    <location>
        <begin position="123"/>
        <end position="145"/>
    </location>
</feature>
<feature type="region of interest" description="Disordered" evidence="1">
    <location>
        <begin position="24"/>
        <end position="90"/>
    </location>
</feature>
<name>A0A8D8HTJ3_CULPI</name>
<reference evidence="3" key="1">
    <citation type="submission" date="2021-05" db="EMBL/GenBank/DDBJ databases">
        <authorList>
            <person name="Alioto T."/>
            <person name="Alioto T."/>
            <person name="Gomez Garrido J."/>
        </authorList>
    </citation>
    <scope>NUCLEOTIDE SEQUENCE</scope>
</reference>